<protein>
    <submittedName>
        <fullName evidence="1">Uncharacterized protein</fullName>
    </submittedName>
</protein>
<reference evidence="1 2" key="1">
    <citation type="submission" date="2015-03" db="EMBL/GenBank/DDBJ databases">
        <authorList>
            <person name="Krishnan R."/>
            <person name="Midha S."/>
            <person name="Patil P.B."/>
            <person name="Rameshkumar N."/>
        </authorList>
    </citation>
    <scope>NUCLEOTIDE SEQUENCE [LARGE SCALE GENOMIC DNA]</scope>
    <source>
        <strain evidence="1 2">L1E11</strain>
    </source>
</reference>
<accession>A0ABX5LZT8</accession>
<sequence length="142" mass="16385">MILSKPFDKGDLVDFDASIGVVNSNVDVSVKPKGNFHLLDQRCLAIYCEDNVLILQMDRDKWELSSADVELRYFHNLANRTTCFEVKSPKKSVSIEYKTWWAEIPGFEPVEPEMDEDEDFLGYVFSVWKNKQLQGSLISNWA</sequence>
<dbReference type="Proteomes" id="UP000248090">
    <property type="component" value="Unassembled WGS sequence"/>
</dbReference>
<evidence type="ECO:0000313" key="2">
    <source>
        <dbReference type="Proteomes" id="UP000248090"/>
    </source>
</evidence>
<dbReference type="EMBL" id="LAPT01000067">
    <property type="protein sequence ID" value="PXF30703.1"/>
    <property type="molecule type" value="Genomic_DNA"/>
</dbReference>
<evidence type="ECO:0000313" key="1">
    <source>
        <dbReference type="EMBL" id="PXF30703.1"/>
    </source>
</evidence>
<proteinExistence type="predicted"/>
<comment type="caution">
    <text evidence="1">The sequence shown here is derived from an EMBL/GenBank/DDBJ whole genome shotgun (WGS) entry which is preliminary data.</text>
</comment>
<organism evidence="1 2">
    <name type="scientific">Pokkaliibacter plantistimulans</name>
    <dbReference type="NCBI Taxonomy" id="1635171"/>
    <lineage>
        <taxon>Bacteria</taxon>
        <taxon>Pseudomonadati</taxon>
        <taxon>Pseudomonadota</taxon>
        <taxon>Gammaproteobacteria</taxon>
        <taxon>Oceanospirillales</taxon>
        <taxon>Balneatrichaceae</taxon>
        <taxon>Pokkaliibacter</taxon>
    </lineage>
</organism>
<name>A0ABX5LZT8_9GAMM</name>
<dbReference type="RefSeq" id="WP_110187878.1">
    <property type="nucleotide sequence ID" value="NZ_CP177354.1"/>
</dbReference>
<keyword evidence="2" id="KW-1185">Reference proteome</keyword>
<gene>
    <name evidence="1" type="ORF">WH50_14000</name>
</gene>